<protein>
    <submittedName>
        <fullName evidence="5">Serine/threonine protein kinase</fullName>
    </submittedName>
</protein>
<evidence type="ECO:0000256" key="3">
    <source>
        <dbReference type="SAM" id="Phobius"/>
    </source>
</evidence>
<evidence type="ECO:0000256" key="1">
    <source>
        <dbReference type="ARBA" id="ARBA00022741"/>
    </source>
</evidence>
<keyword evidence="5" id="KW-0723">Serine/threonine-protein kinase</keyword>
<dbReference type="OrthoDB" id="504485at2"/>
<feature type="transmembrane region" description="Helical" evidence="3">
    <location>
        <begin position="302"/>
        <end position="320"/>
    </location>
</feature>
<dbReference type="PROSITE" id="PS00108">
    <property type="entry name" value="PROTEIN_KINASE_ST"/>
    <property type="match status" value="1"/>
</dbReference>
<keyword evidence="3" id="KW-1133">Transmembrane helix</keyword>
<keyword evidence="3" id="KW-0812">Transmembrane</keyword>
<keyword evidence="5" id="KW-0418">Kinase</keyword>
<keyword evidence="5" id="KW-0808">Transferase</keyword>
<organism evidence="5 6">
    <name type="scientific">Calothrix parasitica NIES-267</name>
    <dbReference type="NCBI Taxonomy" id="1973488"/>
    <lineage>
        <taxon>Bacteria</taxon>
        <taxon>Bacillati</taxon>
        <taxon>Cyanobacteriota</taxon>
        <taxon>Cyanophyceae</taxon>
        <taxon>Nostocales</taxon>
        <taxon>Calotrichaceae</taxon>
        <taxon>Calothrix</taxon>
    </lineage>
</organism>
<dbReference type="PROSITE" id="PS50011">
    <property type="entry name" value="PROTEIN_KINASE_DOM"/>
    <property type="match status" value="1"/>
</dbReference>
<dbReference type="SUPFAM" id="SSF56112">
    <property type="entry name" value="Protein kinase-like (PK-like)"/>
    <property type="match status" value="1"/>
</dbReference>
<keyword evidence="3" id="KW-0472">Membrane</keyword>
<keyword evidence="1" id="KW-0547">Nucleotide-binding</keyword>
<sequence>MKNKILQDRYDIQKQLGKNPGRKTLLAKDLQTEELVVVKLLNFDIDFDWQDLKLFEREAQILEELSHPAIPNYLDSFKVDSDNSKGFGLVQTYIPAKSLEEHIQSGRTFSEAEVKQISKALLAVLNYLHSRQPAVIHRDIKPSNILLGNRSGNNVGDVYLVDFGSVKTAAQQKGGTMTVVGTYGYMSQEQFGGRAVPASDLYSLGATLIYLVTGSHPADLLGDEMVIEFEESVNLSSDFVNWLKWMTQTSLKKRPSSAEVALKELENPTIVESKLVVGKPKGSKVQLRKEKDELEILIPPKGLKIIELFPLFFSIFWFNITFKLPTVSLVKWIFAIWSMLMFGPVILDSLFKMFGQTILYINQDKIALTYSLFGIKYSRPSPSSSHDINELEIVGRTIDKTKKGNPEIPPRLVIWAGERNYELGGITCLITNWGTEPEHLTPPEIDWLAQELSDFLKLPISNDTVSFKSAWWKQN</sequence>
<name>A0A1Z4M018_9CYAN</name>
<evidence type="ECO:0000259" key="4">
    <source>
        <dbReference type="PROSITE" id="PS50011"/>
    </source>
</evidence>
<reference evidence="5 6" key="1">
    <citation type="submission" date="2017-06" db="EMBL/GenBank/DDBJ databases">
        <title>Genome sequencing of cyanobaciteial culture collection at National Institute for Environmental Studies (NIES).</title>
        <authorList>
            <person name="Hirose Y."/>
            <person name="Shimura Y."/>
            <person name="Fujisawa T."/>
            <person name="Nakamura Y."/>
            <person name="Kawachi M."/>
        </authorList>
    </citation>
    <scope>NUCLEOTIDE SEQUENCE [LARGE SCALE GENOMIC DNA]</scope>
    <source>
        <strain evidence="5 6">NIES-267</strain>
    </source>
</reference>
<dbReference type="Proteomes" id="UP000218418">
    <property type="component" value="Chromosome"/>
</dbReference>
<dbReference type="GO" id="GO:0004674">
    <property type="term" value="F:protein serine/threonine kinase activity"/>
    <property type="evidence" value="ECO:0007669"/>
    <property type="project" value="UniProtKB-KW"/>
</dbReference>
<dbReference type="Pfam" id="PF00069">
    <property type="entry name" value="Pkinase"/>
    <property type="match status" value="1"/>
</dbReference>
<dbReference type="InterPro" id="IPR011009">
    <property type="entry name" value="Kinase-like_dom_sf"/>
</dbReference>
<dbReference type="Gene3D" id="1.10.510.10">
    <property type="entry name" value="Transferase(Phosphotransferase) domain 1"/>
    <property type="match status" value="1"/>
</dbReference>
<dbReference type="AlphaFoldDB" id="A0A1Z4M018"/>
<dbReference type="CDD" id="cd14014">
    <property type="entry name" value="STKc_PknB_like"/>
    <property type="match status" value="1"/>
</dbReference>
<dbReference type="PANTHER" id="PTHR24363:SF7">
    <property type="entry name" value="SERINE_THREONINE-PROTEIN KINASE-LIKE PROTEIN E"/>
    <property type="match status" value="1"/>
</dbReference>
<evidence type="ECO:0000256" key="2">
    <source>
        <dbReference type="ARBA" id="ARBA00022840"/>
    </source>
</evidence>
<dbReference type="SMART" id="SM00220">
    <property type="entry name" value="S_TKc"/>
    <property type="match status" value="1"/>
</dbReference>
<accession>A0A1Z4M018</accession>
<evidence type="ECO:0000313" key="6">
    <source>
        <dbReference type="Proteomes" id="UP000218418"/>
    </source>
</evidence>
<dbReference type="InterPro" id="IPR000719">
    <property type="entry name" value="Prot_kinase_dom"/>
</dbReference>
<keyword evidence="2" id="KW-0067">ATP-binding</keyword>
<gene>
    <name evidence="5" type="ORF">NIES267_62290</name>
</gene>
<dbReference type="InterPro" id="IPR008271">
    <property type="entry name" value="Ser/Thr_kinase_AS"/>
</dbReference>
<keyword evidence="6" id="KW-1185">Reference proteome</keyword>
<proteinExistence type="predicted"/>
<feature type="domain" description="Protein kinase" evidence="4">
    <location>
        <begin position="10"/>
        <end position="270"/>
    </location>
</feature>
<dbReference type="PANTHER" id="PTHR24363">
    <property type="entry name" value="SERINE/THREONINE PROTEIN KINASE"/>
    <property type="match status" value="1"/>
</dbReference>
<dbReference type="GO" id="GO:0005524">
    <property type="term" value="F:ATP binding"/>
    <property type="evidence" value="ECO:0007669"/>
    <property type="project" value="UniProtKB-KW"/>
</dbReference>
<evidence type="ECO:0000313" key="5">
    <source>
        <dbReference type="EMBL" id="BAY86718.1"/>
    </source>
</evidence>
<feature type="transmembrane region" description="Helical" evidence="3">
    <location>
        <begin position="332"/>
        <end position="351"/>
    </location>
</feature>
<dbReference type="EMBL" id="AP018227">
    <property type="protein sequence ID" value="BAY86718.1"/>
    <property type="molecule type" value="Genomic_DNA"/>
</dbReference>